<reference evidence="2" key="1">
    <citation type="submission" date="2023-06" db="EMBL/GenBank/DDBJ databases">
        <title>Genome-scale phylogeny and comparative genomics of the fungal order Sordariales.</title>
        <authorList>
            <consortium name="Lawrence Berkeley National Laboratory"/>
            <person name="Hensen N."/>
            <person name="Bonometti L."/>
            <person name="Westerberg I."/>
            <person name="Brannstrom I.O."/>
            <person name="Guillou S."/>
            <person name="Cros-Aarteil S."/>
            <person name="Calhoun S."/>
            <person name="Haridas S."/>
            <person name="Kuo A."/>
            <person name="Mondo S."/>
            <person name="Pangilinan J."/>
            <person name="Riley R."/>
            <person name="Labutti K."/>
            <person name="Andreopoulos B."/>
            <person name="Lipzen A."/>
            <person name="Chen C."/>
            <person name="Yanf M."/>
            <person name="Daum C."/>
            <person name="Ng V."/>
            <person name="Clum A."/>
            <person name="Steindorff A."/>
            <person name="Ohm R."/>
            <person name="Martin F."/>
            <person name="Silar P."/>
            <person name="Natvig D."/>
            <person name="Lalanne C."/>
            <person name="Gautier V."/>
            <person name="Ament-Velasquez S.L."/>
            <person name="Kruys A."/>
            <person name="Hutchinson M.I."/>
            <person name="Powell A.J."/>
            <person name="Barry K."/>
            <person name="Miller A.N."/>
            <person name="Grigoriev I.V."/>
            <person name="Debuchy R."/>
            <person name="Gladieux P."/>
            <person name="Thoren M.H."/>
            <person name="Johannesson H."/>
        </authorList>
    </citation>
    <scope>NUCLEOTIDE SEQUENCE</scope>
    <source>
        <strain evidence="2">CBS 540.89</strain>
    </source>
</reference>
<keyword evidence="1" id="KW-0812">Transmembrane</keyword>
<accession>A0AA40B7M4</accession>
<evidence type="ECO:0000313" key="2">
    <source>
        <dbReference type="EMBL" id="KAK0729132.1"/>
    </source>
</evidence>
<dbReference type="AlphaFoldDB" id="A0AA40B7M4"/>
<comment type="caution">
    <text evidence="2">The sequence shown here is derived from an EMBL/GenBank/DDBJ whole genome shotgun (WGS) entry which is preliminary data.</text>
</comment>
<gene>
    <name evidence="2" type="ORF">B0T21DRAFT_207540</name>
</gene>
<organism evidence="2 3">
    <name type="scientific">Apiosordaria backusii</name>
    <dbReference type="NCBI Taxonomy" id="314023"/>
    <lineage>
        <taxon>Eukaryota</taxon>
        <taxon>Fungi</taxon>
        <taxon>Dikarya</taxon>
        <taxon>Ascomycota</taxon>
        <taxon>Pezizomycotina</taxon>
        <taxon>Sordariomycetes</taxon>
        <taxon>Sordariomycetidae</taxon>
        <taxon>Sordariales</taxon>
        <taxon>Lasiosphaeriaceae</taxon>
        <taxon>Apiosordaria</taxon>
    </lineage>
</organism>
<keyword evidence="1" id="KW-1133">Transmembrane helix</keyword>
<dbReference type="Proteomes" id="UP001172159">
    <property type="component" value="Unassembled WGS sequence"/>
</dbReference>
<sequence>MFSNLGAFCWELPEAFLPALFTPTCLHTTDVFLRDVLLSRVIHTHIHLLLHFGIACGTHPFFCYFDKFQLSFLLCIYQHIYLSFFFYWRFFVGVHTVVFFSEKLLSLVVS</sequence>
<dbReference type="EMBL" id="JAUKTV010000009">
    <property type="protein sequence ID" value="KAK0729132.1"/>
    <property type="molecule type" value="Genomic_DNA"/>
</dbReference>
<evidence type="ECO:0000313" key="3">
    <source>
        <dbReference type="Proteomes" id="UP001172159"/>
    </source>
</evidence>
<keyword evidence="3" id="KW-1185">Reference proteome</keyword>
<protein>
    <submittedName>
        <fullName evidence="2">Uncharacterized protein</fullName>
    </submittedName>
</protein>
<proteinExistence type="predicted"/>
<evidence type="ECO:0000256" key="1">
    <source>
        <dbReference type="SAM" id="Phobius"/>
    </source>
</evidence>
<feature type="transmembrane region" description="Helical" evidence="1">
    <location>
        <begin position="72"/>
        <end position="91"/>
    </location>
</feature>
<name>A0AA40B7M4_9PEZI</name>
<feature type="transmembrane region" description="Helical" evidence="1">
    <location>
        <begin position="46"/>
        <end position="65"/>
    </location>
</feature>
<keyword evidence="1" id="KW-0472">Membrane</keyword>